<sequence length="179" mass="20247">MNQKKIKISLILLVLTSLNTNAQFLLNSDLMIEEIDLNEQNFLPEKKVVNYRFKRNDDDQVGSGGYEFTNIPKLQDPYNSSNNSVPNKKLDIQNQDPNLEQSPLIIIIVTIIGVLVLSIVITAAILIFYFYKKHPPMKSPNPIRPSLPAQQSNSAVAIQKNETSRKINVKKTTLTQIDI</sequence>
<evidence type="ECO:0000313" key="4">
    <source>
        <dbReference type="Proteomes" id="UP000663879"/>
    </source>
</evidence>
<feature type="transmembrane region" description="Helical" evidence="1">
    <location>
        <begin position="104"/>
        <end position="131"/>
    </location>
</feature>
<dbReference type="EMBL" id="CAJNOC010004653">
    <property type="protein sequence ID" value="CAF1029130.1"/>
    <property type="molecule type" value="Genomic_DNA"/>
</dbReference>
<gene>
    <name evidence="3" type="ORF">OXX778_LOCUS17776</name>
</gene>
<evidence type="ECO:0000256" key="1">
    <source>
        <dbReference type="SAM" id="Phobius"/>
    </source>
</evidence>
<keyword evidence="4" id="KW-1185">Reference proteome</keyword>
<keyword evidence="1" id="KW-0812">Transmembrane</keyword>
<keyword evidence="1" id="KW-0472">Membrane</keyword>
<evidence type="ECO:0000256" key="2">
    <source>
        <dbReference type="SAM" id="SignalP"/>
    </source>
</evidence>
<feature type="chain" id="PRO_5032502313" evidence="2">
    <location>
        <begin position="23"/>
        <end position="179"/>
    </location>
</feature>
<reference evidence="3" key="1">
    <citation type="submission" date="2021-02" db="EMBL/GenBank/DDBJ databases">
        <authorList>
            <person name="Nowell W R."/>
        </authorList>
    </citation>
    <scope>NUCLEOTIDE SEQUENCE</scope>
    <source>
        <strain evidence="3">Ploen Becks lab</strain>
    </source>
</reference>
<protein>
    <submittedName>
        <fullName evidence="3">Uncharacterized protein</fullName>
    </submittedName>
</protein>
<comment type="caution">
    <text evidence="3">The sequence shown here is derived from an EMBL/GenBank/DDBJ whole genome shotgun (WGS) entry which is preliminary data.</text>
</comment>
<evidence type="ECO:0000313" key="3">
    <source>
        <dbReference type="EMBL" id="CAF1029130.1"/>
    </source>
</evidence>
<keyword evidence="1" id="KW-1133">Transmembrane helix</keyword>
<dbReference type="Proteomes" id="UP000663879">
    <property type="component" value="Unassembled WGS sequence"/>
</dbReference>
<organism evidence="3 4">
    <name type="scientific">Brachionus calyciflorus</name>
    <dbReference type="NCBI Taxonomy" id="104777"/>
    <lineage>
        <taxon>Eukaryota</taxon>
        <taxon>Metazoa</taxon>
        <taxon>Spiralia</taxon>
        <taxon>Gnathifera</taxon>
        <taxon>Rotifera</taxon>
        <taxon>Eurotatoria</taxon>
        <taxon>Monogononta</taxon>
        <taxon>Pseudotrocha</taxon>
        <taxon>Ploima</taxon>
        <taxon>Brachionidae</taxon>
        <taxon>Brachionus</taxon>
    </lineage>
</organism>
<proteinExistence type="predicted"/>
<feature type="signal peptide" evidence="2">
    <location>
        <begin position="1"/>
        <end position="22"/>
    </location>
</feature>
<name>A0A814IUG9_9BILA</name>
<dbReference type="AlphaFoldDB" id="A0A814IUG9"/>
<keyword evidence="2" id="KW-0732">Signal</keyword>
<accession>A0A814IUG9</accession>